<dbReference type="InterPro" id="IPR017871">
    <property type="entry name" value="ABC_transporter-like_CS"/>
</dbReference>
<dbReference type="InterPro" id="IPR027417">
    <property type="entry name" value="P-loop_NTPase"/>
</dbReference>
<keyword evidence="1" id="KW-0813">Transport</keyword>
<keyword evidence="3" id="KW-0201">Cytochrome c-type biogenesis</keyword>
<dbReference type="NCBIfam" id="TIGR01189">
    <property type="entry name" value="ccmA"/>
    <property type="match status" value="1"/>
</dbReference>
<dbReference type="GO" id="GO:0022857">
    <property type="term" value="F:transmembrane transporter activity"/>
    <property type="evidence" value="ECO:0007669"/>
    <property type="project" value="InterPro"/>
</dbReference>
<dbReference type="PANTHER" id="PTHR42939">
    <property type="entry name" value="ABC TRANSPORTER ATP-BINDING PROTEIN ALBC-RELATED"/>
    <property type="match status" value="1"/>
</dbReference>
<evidence type="ECO:0000313" key="7">
    <source>
        <dbReference type="EMBL" id="PZR16683.1"/>
    </source>
</evidence>
<dbReference type="InterPro" id="IPR003593">
    <property type="entry name" value="AAA+_ATPase"/>
</dbReference>
<dbReference type="EMBL" id="QFQP01000003">
    <property type="protein sequence ID" value="PZR16683.1"/>
    <property type="molecule type" value="Genomic_DNA"/>
</dbReference>
<dbReference type="PANTHER" id="PTHR42939:SF1">
    <property type="entry name" value="ABC TRANSPORTER ATP-BINDING PROTEIN ALBC-RELATED"/>
    <property type="match status" value="1"/>
</dbReference>
<gene>
    <name evidence="7" type="primary">ccmA</name>
    <name evidence="7" type="ORF">DI536_05880</name>
</gene>
<keyword evidence="2" id="KW-0547">Nucleotide-binding</keyword>
<name>A0A2W5TTS2_9BACT</name>
<evidence type="ECO:0000256" key="4">
    <source>
        <dbReference type="ARBA" id="ARBA00022840"/>
    </source>
</evidence>
<dbReference type="Pfam" id="PF00005">
    <property type="entry name" value="ABC_tran"/>
    <property type="match status" value="1"/>
</dbReference>
<accession>A0A2W5TTS2</accession>
<feature type="compositionally biased region" description="Basic and acidic residues" evidence="5">
    <location>
        <begin position="54"/>
        <end position="65"/>
    </location>
</feature>
<evidence type="ECO:0000259" key="6">
    <source>
        <dbReference type="PROSITE" id="PS50893"/>
    </source>
</evidence>
<dbReference type="AlphaFoldDB" id="A0A2W5TTS2"/>
<reference evidence="7 8" key="1">
    <citation type="submission" date="2017-08" db="EMBL/GenBank/DDBJ databases">
        <title>Infants hospitalized years apart are colonized by the same room-sourced microbial strains.</title>
        <authorList>
            <person name="Brooks B."/>
            <person name="Olm M.R."/>
            <person name="Firek B.A."/>
            <person name="Baker R."/>
            <person name="Thomas B.C."/>
            <person name="Morowitz M.J."/>
            <person name="Banfield J.F."/>
        </authorList>
    </citation>
    <scope>NUCLEOTIDE SEQUENCE [LARGE SCALE GENOMIC DNA]</scope>
    <source>
        <strain evidence="7">S2_003_000_R2_14</strain>
    </source>
</reference>
<dbReference type="InterPro" id="IPR051782">
    <property type="entry name" value="ABC_Transporter_VariousFunc"/>
</dbReference>
<evidence type="ECO:0000256" key="2">
    <source>
        <dbReference type="ARBA" id="ARBA00022741"/>
    </source>
</evidence>
<evidence type="ECO:0000256" key="3">
    <source>
        <dbReference type="ARBA" id="ARBA00022748"/>
    </source>
</evidence>
<dbReference type="GO" id="GO:0017004">
    <property type="term" value="P:cytochrome complex assembly"/>
    <property type="evidence" value="ECO:0007669"/>
    <property type="project" value="UniProtKB-KW"/>
</dbReference>
<dbReference type="GO" id="GO:0005524">
    <property type="term" value="F:ATP binding"/>
    <property type="evidence" value="ECO:0007669"/>
    <property type="project" value="UniProtKB-KW"/>
</dbReference>
<dbReference type="SUPFAM" id="SSF52540">
    <property type="entry name" value="P-loop containing nucleoside triphosphate hydrolases"/>
    <property type="match status" value="1"/>
</dbReference>
<dbReference type="GO" id="GO:0016887">
    <property type="term" value="F:ATP hydrolysis activity"/>
    <property type="evidence" value="ECO:0007669"/>
    <property type="project" value="InterPro"/>
</dbReference>
<comment type="caution">
    <text evidence="7">The sequence shown here is derived from an EMBL/GenBank/DDBJ whole genome shotgun (WGS) entry which is preliminary data.</text>
</comment>
<dbReference type="Gene3D" id="3.40.50.300">
    <property type="entry name" value="P-loop containing nucleotide triphosphate hydrolases"/>
    <property type="match status" value="1"/>
</dbReference>
<protein>
    <submittedName>
        <fullName evidence="7">Heme ABC exporter ATP-binding protein CcmA</fullName>
    </submittedName>
</protein>
<evidence type="ECO:0000256" key="1">
    <source>
        <dbReference type="ARBA" id="ARBA00022448"/>
    </source>
</evidence>
<feature type="domain" description="ABC transporter" evidence="6">
    <location>
        <begin position="87"/>
        <end position="295"/>
    </location>
</feature>
<evidence type="ECO:0000313" key="8">
    <source>
        <dbReference type="Proteomes" id="UP000249061"/>
    </source>
</evidence>
<dbReference type="Proteomes" id="UP000249061">
    <property type="component" value="Unassembled WGS sequence"/>
</dbReference>
<feature type="region of interest" description="Disordered" evidence="5">
    <location>
        <begin position="42"/>
        <end position="74"/>
    </location>
</feature>
<keyword evidence="4 7" id="KW-0067">ATP-binding</keyword>
<sequence>MCVERAVLELDPHRVGRVQEVLALHLAGLPEVEDVLHHQRVGAEASETQTQNQEQHRAWHGREPTARTSTGDDDANRGLFAVTAPALEIDDVSKRFGTRWALARLTYTLPAGRSLLLTGHNGSGKTTLLRMIATATFPTAGKLRVFGQDTRVARATLRHDIALVSHASYLYEDLSAAANLTLLAEFLGVEVKPTVPALLERVGLSARATSPVRQFSAGMRKRLALARLLLKKPRLALFDEPFGELDPSGIAWMESVLRELQADGVSIILATHLVDQGLSLTQERLHLVDGRRVDA</sequence>
<proteinExistence type="predicted"/>
<dbReference type="InterPro" id="IPR005895">
    <property type="entry name" value="ABC_transptr_haem_export_CcmA"/>
</dbReference>
<dbReference type="InterPro" id="IPR003439">
    <property type="entry name" value="ABC_transporter-like_ATP-bd"/>
</dbReference>
<dbReference type="SMART" id="SM00382">
    <property type="entry name" value="AAA"/>
    <property type="match status" value="1"/>
</dbReference>
<evidence type="ECO:0000256" key="5">
    <source>
        <dbReference type="SAM" id="MobiDB-lite"/>
    </source>
</evidence>
<dbReference type="PROSITE" id="PS50893">
    <property type="entry name" value="ABC_TRANSPORTER_2"/>
    <property type="match status" value="1"/>
</dbReference>
<organism evidence="7 8">
    <name type="scientific">Archangium gephyra</name>
    <dbReference type="NCBI Taxonomy" id="48"/>
    <lineage>
        <taxon>Bacteria</taxon>
        <taxon>Pseudomonadati</taxon>
        <taxon>Myxococcota</taxon>
        <taxon>Myxococcia</taxon>
        <taxon>Myxococcales</taxon>
        <taxon>Cystobacterineae</taxon>
        <taxon>Archangiaceae</taxon>
        <taxon>Archangium</taxon>
    </lineage>
</organism>
<dbReference type="PROSITE" id="PS00211">
    <property type="entry name" value="ABC_TRANSPORTER_1"/>
    <property type="match status" value="1"/>
</dbReference>